<proteinExistence type="predicted"/>
<dbReference type="AlphaFoldDB" id="A0A5C7A7F3"/>
<dbReference type="RefSeq" id="WP_147222970.1">
    <property type="nucleotide sequence ID" value="NZ_CAJGYY010000001.1"/>
</dbReference>
<keyword evidence="2" id="KW-1185">Reference proteome</keyword>
<dbReference type="Proteomes" id="UP000321903">
    <property type="component" value="Unassembled WGS sequence"/>
</dbReference>
<gene>
    <name evidence="1" type="ORF">ES754_06080</name>
</gene>
<organism evidence="1 2">
    <name type="scientific">Psychrobacter frigidicola</name>
    <dbReference type="NCBI Taxonomy" id="45611"/>
    <lineage>
        <taxon>Bacteria</taxon>
        <taxon>Pseudomonadati</taxon>
        <taxon>Pseudomonadota</taxon>
        <taxon>Gammaproteobacteria</taxon>
        <taxon>Moraxellales</taxon>
        <taxon>Moraxellaceae</taxon>
        <taxon>Psychrobacter</taxon>
    </lineage>
</organism>
<sequence length="94" mass="10842">MSKPKQASIHIRCDNDLANEFKQVVEQNGYTKSLVMRELMQDYINNSKKPNLPSEQNIMSQVLKKDEPGLQEPLKDMTSNDLLKLAIRMAEKHI</sequence>
<comment type="caution">
    <text evidence="1">The sequence shown here is derived from an EMBL/GenBank/DDBJ whole genome shotgun (WGS) entry which is preliminary data.</text>
</comment>
<evidence type="ECO:0008006" key="3">
    <source>
        <dbReference type="Google" id="ProtNLM"/>
    </source>
</evidence>
<reference evidence="1 2" key="1">
    <citation type="submission" date="2019-08" db="EMBL/GenBank/DDBJ databases">
        <title>Genome sequence of Psychrobacter frigidicola ACAM304 (type strain).</title>
        <authorList>
            <person name="Bowman J.P."/>
        </authorList>
    </citation>
    <scope>NUCLEOTIDE SEQUENCE [LARGE SCALE GENOMIC DNA]</scope>
    <source>
        <strain evidence="1 2">ACAM 304</strain>
    </source>
</reference>
<name>A0A5C7A7F3_9GAMM</name>
<dbReference type="OrthoDB" id="9903687at2"/>
<protein>
    <recommendedName>
        <fullName evidence="3">Ribbon-helix-helix protein, CopG family</fullName>
    </recommendedName>
</protein>
<accession>A0A5C7A7F3</accession>
<dbReference type="Pfam" id="PF04221">
    <property type="entry name" value="RelB"/>
    <property type="match status" value="1"/>
</dbReference>
<dbReference type="InterPro" id="IPR007337">
    <property type="entry name" value="RelB/DinJ"/>
</dbReference>
<evidence type="ECO:0000313" key="2">
    <source>
        <dbReference type="Proteomes" id="UP000321903"/>
    </source>
</evidence>
<evidence type="ECO:0000313" key="1">
    <source>
        <dbReference type="EMBL" id="TXD98474.1"/>
    </source>
</evidence>
<dbReference type="EMBL" id="VORZ01000001">
    <property type="protein sequence ID" value="TXD98474.1"/>
    <property type="molecule type" value="Genomic_DNA"/>
</dbReference>